<evidence type="ECO:0000313" key="2">
    <source>
        <dbReference type="EMBL" id="MFD2892760.1"/>
    </source>
</evidence>
<dbReference type="Proteomes" id="UP001597534">
    <property type="component" value="Unassembled WGS sequence"/>
</dbReference>
<dbReference type="Pfam" id="PF13648">
    <property type="entry name" value="Lipocalin_4"/>
    <property type="match status" value="1"/>
</dbReference>
<protein>
    <recommendedName>
        <fullName evidence="1">Lipocalin-like domain-containing protein</fullName>
    </recommendedName>
</protein>
<organism evidence="2 3">
    <name type="scientific">Flavobacterium chuncheonense</name>
    <dbReference type="NCBI Taxonomy" id="2026653"/>
    <lineage>
        <taxon>Bacteria</taxon>
        <taxon>Pseudomonadati</taxon>
        <taxon>Bacteroidota</taxon>
        <taxon>Flavobacteriia</taxon>
        <taxon>Flavobacteriales</taxon>
        <taxon>Flavobacteriaceae</taxon>
        <taxon>Flavobacterium</taxon>
    </lineage>
</organism>
<dbReference type="EMBL" id="JBHUPC010000017">
    <property type="protein sequence ID" value="MFD2892760.1"/>
    <property type="molecule type" value="Genomic_DNA"/>
</dbReference>
<dbReference type="RefSeq" id="WP_379812475.1">
    <property type="nucleotide sequence ID" value="NZ_JBHUPC010000017.1"/>
</dbReference>
<feature type="domain" description="Lipocalin-like" evidence="1">
    <location>
        <begin position="30"/>
        <end position="117"/>
    </location>
</feature>
<proteinExistence type="predicted"/>
<evidence type="ECO:0000313" key="3">
    <source>
        <dbReference type="Proteomes" id="UP001597534"/>
    </source>
</evidence>
<keyword evidence="3" id="KW-1185">Reference proteome</keyword>
<accession>A0ABW5YP12</accession>
<name>A0ABW5YP12_9FLAO</name>
<gene>
    <name evidence="2" type="ORF">ACFS5J_12130</name>
</gene>
<evidence type="ECO:0000259" key="1">
    <source>
        <dbReference type="Pfam" id="PF13648"/>
    </source>
</evidence>
<comment type="caution">
    <text evidence="2">The sequence shown here is derived from an EMBL/GenBank/DDBJ whole genome shotgun (WGS) entry which is preliminary data.</text>
</comment>
<dbReference type="PROSITE" id="PS51257">
    <property type="entry name" value="PROKAR_LIPOPROTEIN"/>
    <property type="match status" value="1"/>
</dbReference>
<dbReference type="InterPro" id="IPR024311">
    <property type="entry name" value="Lipocalin-like"/>
</dbReference>
<sequence length="133" mass="14614">MQKSIIIIIALIGILFSSCKSDDVNPNNTLIGNWKLVAILVDPGDGSGTFMPIESDKTITFKKNNIITSNGNLCDLSIDADNPTLGTYSFSEMTFNSADCTDPNYNYSFEQNGDTLIVYYPCIESCEAKYAKQ</sequence>
<reference evidence="3" key="1">
    <citation type="journal article" date="2019" name="Int. J. Syst. Evol. Microbiol.">
        <title>The Global Catalogue of Microorganisms (GCM) 10K type strain sequencing project: providing services to taxonomists for standard genome sequencing and annotation.</title>
        <authorList>
            <consortium name="The Broad Institute Genomics Platform"/>
            <consortium name="The Broad Institute Genome Sequencing Center for Infectious Disease"/>
            <person name="Wu L."/>
            <person name="Ma J."/>
        </authorList>
    </citation>
    <scope>NUCLEOTIDE SEQUENCE [LARGE SCALE GENOMIC DNA]</scope>
    <source>
        <strain evidence="3">KCTC 22671</strain>
    </source>
</reference>